<gene>
    <name evidence="3" type="ORF">SM611_05415</name>
</gene>
<keyword evidence="4" id="KW-1185">Reference proteome</keyword>
<dbReference type="RefSeq" id="WP_371947709.1">
    <property type="nucleotide sequence ID" value="NZ_JAXCEI010000002.1"/>
</dbReference>
<keyword evidence="2" id="KW-0732">Signal</keyword>
<dbReference type="Proteomes" id="UP001569963">
    <property type="component" value="Unassembled WGS sequence"/>
</dbReference>
<feature type="chain" id="PRO_5047105283" evidence="2">
    <location>
        <begin position="29"/>
        <end position="498"/>
    </location>
</feature>
<feature type="compositionally biased region" description="Polar residues" evidence="1">
    <location>
        <begin position="352"/>
        <end position="366"/>
    </location>
</feature>
<dbReference type="PANTHER" id="PTHR38792">
    <property type="entry name" value="BNR/ASP-BOX REPEAT DOMAIN PROTEIN (AFU_ORTHOLOGUE AFUA_7G06430)-RELATED"/>
    <property type="match status" value="1"/>
</dbReference>
<feature type="region of interest" description="Disordered" evidence="1">
    <location>
        <begin position="352"/>
        <end position="387"/>
    </location>
</feature>
<feature type="signal peptide" evidence="2">
    <location>
        <begin position="1"/>
        <end position="28"/>
    </location>
</feature>
<keyword evidence="3" id="KW-0326">Glycosidase</keyword>
<comment type="caution">
    <text evidence="3">The sequence shown here is derived from an EMBL/GenBank/DDBJ whole genome shotgun (WGS) entry which is preliminary data.</text>
</comment>
<dbReference type="InterPro" id="IPR036278">
    <property type="entry name" value="Sialidase_sf"/>
</dbReference>
<dbReference type="CDD" id="cd15482">
    <property type="entry name" value="Sialidase_non-viral"/>
    <property type="match status" value="1"/>
</dbReference>
<name>A0ABV4Q6T5_9ACTN</name>
<keyword evidence="3" id="KW-0378">Hydrolase</keyword>
<dbReference type="EC" id="3.2.1.-" evidence="3"/>
<dbReference type="EMBL" id="JAXCEI010000002">
    <property type="protein sequence ID" value="MFA1538362.1"/>
    <property type="molecule type" value="Genomic_DNA"/>
</dbReference>
<organism evidence="3 4">
    <name type="scientific">Actinomadura monticuli</name>
    <dbReference type="NCBI Taxonomy" id="3097367"/>
    <lineage>
        <taxon>Bacteria</taxon>
        <taxon>Bacillati</taxon>
        <taxon>Actinomycetota</taxon>
        <taxon>Actinomycetes</taxon>
        <taxon>Streptosporangiales</taxon>
        <taxon>Thermomonosporaceae</taxon>
        <taxon>Actinomadura</taxon>
    </lineage>
</organism>
<dbReference type="PANTHER" id="PTHR38792:SF3">
    <property type="entry name" value="BNR_ASP-BOX REPEAT DOMAIN PROTEIN (AFU_ORTHOLOGUE AFUA_7G06430)-RELATED"/>
    <property type="match status" value="1"/>
</dbReference>
<accession>A0ABV4Q6T5</accession>
<reference evidence="3 4" key="1">
    <citation type="submission" date="2023-11" db="EMBL/GenBank/DDBJ databases">
        <title>Actinomadura monticuli sp. nov., isolated from volcanic ash.</title>
        <authorList>
            <person name="Lee S.D."/>
            <person name="Yang H."/>
            <person name="Kim I.S."/>
        </authorList>
    </citation>
    <scope>NUCLEOTIDE SEQUENCE [LARGE SCALE GENOMIC DNA]</scope>
    <source>
        <strain evidence="3 4">DLS-62</strain>
    </source>
</reference>
<protein>
    <submittedName>
        <fullName evidence="3">Sialidase family protein</fullName>
        <ecNumber evidence="3">3.2.1.-</ecNumber>
    </submittedName>
</protein>
<proteinExistence type="predicted"/>
<evidence type="ECO:0000256" key="2">
    <source>
        <dbReference type="SAM" id="SignalP"/>
    </source>
</evidence>
<evidence type="ECO:0000256" key="1">
    <source>
        <dbReference type="SAM" id="MobiDB-lite"/>
    </source>
</evidence>
<dbReference type="SUPFAM" id="SSF50939">
    <property type="entry name" value="Sialidases"/>
    <property type="match status" value="1"/>
</dbReference>
<sequence>MLRHRSRSLFAAALAVPLLGAPAVPAAAASPAPPARVSADSPFAGCTVDAFPGDTFTLDTEAEPTLAIDPADPRRRVVGWQQDRWAYGSARGMGTAVTADGGRSWRQVTPPLTLCSGGPYGRITNPWLTFGPDGRLYATAMVAGVAPLTTGVAVLTSGDGGRSWSAPAEVASDPMTGYFHDKPALTVDPRHPRRAYLVWNRHGKTDQTHDLLFSRTTDGGRTWEPARSVYRPPVGDGTIGNQIVVLPDGTLLNLFHQGPFAPGGAAATAAAAPAAADGPELLRVMRSTDGGTTWSAPATIAATELGVPVLPGTATPIVGASLVPDAAVDGRGRVYLVWNDARLSESRSAVALTSSSDGGRTWTTPRRVNGTPDSPPGGNGQAFTPQIDAAPDGTLAITYYDLRDDTDAPGASTAHWIATCDGPGCAYGRGFREQRLGGPFDLDKAFRWFGGPYLGSYTGLAHTPDGFVSAFAMSGERAGDPQDVYVREVTCHGGCRVR</sequence>
<evidence type="ECO:0000313" key="4">
    <source>
        <dbReference type="Proteomes" id="UP001569963"/>
    </source>
</evidence>
<dbReference type="Gene3D" id="2.120.10.10">
    <property type="match status" value="2"/>
</dbReference>
<evidence type="ECO:0000313" key="3">
    <source>
        <dbReference type="EMBL" id="MFA1538362.1"/>
    </source>
</evidence>
<dbReference type="GO" id="GO:0016798">
    <property type="term" value="F:hydrolase activity, acting on glycosyl bonds"/>
    <property type="evidence" value="ECO:0007669"/>
    <property type="project" value="UniProtKB-KW"/>
</dbReference>